<comment type="similarity">
    <text evidence="2">Belongs to the UPL family. K-HECT subfamily.</text>
</comment>
<accession>A0A1B6FJI8</accession>
<dbReference type="EMBL" id="GECZ01019435">
    <property type="protein sequence ID" value="JAS50334.1"/>
    <property type="molecule type" value="Transcribed_RNA"/>
</dbReference>
<keyword evidence="2" id="KW-0833">Ubl conjugation pathway</keyword>
<name>A0A1B6FJI8_9HEMI</name>
<dbReference type="AlphaFoldDB" id="A0A1B6FJI8"/>
<dbReference type="EC" id="2.3.2.26" evidence="2"/>
<organism evidence="3">
    <name type="scientific">Cuerna arida</name>
    <dbReference type="NCBI Taxonomy" id="1464854"/>
    <lineage>
        <taxon>Eukaryota</taxon>
        <taxon>Metazoa</taxon>
        <taxon>Ecdysozoa</taxon>
        <taxon>Arthropoda</taxon>
        <taxon>Hexapoda</taxon>
        <taxon>Insecta</taxon>
        <taxon>Pterygota</taxon>
        <taxon>Neoptera</taxon>
        <taxon>Paraneoptera</taxon>
        <taxon>Hemiptera</taxon>
        <taxon>Auchenorrhyncha</taxon>
        <taxon>Membracoidea</taxon>
        <taxon>Cicadellidae</taxon>
        <taxon>Cicadellinae</taxon>
        <taxon>Proconiini</taxon>
        <taxon>Cuerna</taxon>
    </lineage>
</organism>
<feature type="non-terminal residue" evidence="3">
    <location>
        <position position="105"/>
    </location>
</feature>
<evidence type="ECO:0000313" key="3">
    <source>
        <dbReference type="EMBL" id="JAS50334.1"/>
    </source>
</evidence>
<dbReference type="GO" id="GO:0043161">
    <property type="term" value="P:proteasome-mediated ubiquitin-dependent protein catabolic process"/>
    <property type="evidence" value="ECO:0007669"/>
    <property type="project" value="TreeGrafter"/>
</dbReference>
<sequence length="105" mass="11616">GTVKIDPLALVQAIERYLILRGYGRIRDKELVDSDDDSDDDLDDSLNTIPILPVNTKHKIQFLIGDHVLPYNMTVYQAIRQFSPLANTNVIFHSSTSSGIGTTSG</sequence>
<dbReference type="GO" id="GO:0061630">
    <property type="term" value="F:ubiquitin protein ligase activity"/>
    <property type="evidence" value="ECO:0007669"/>
    <property type="project" value="UniProtKB-UniRule"/>
</dbReference>
<dbReference type="PANTHER" id="PTHR45670">
    <property type="entry name" value="E3 UBIQUITIN-PROTEIN LIGASE TRIP12"/>
    <property type="match status" value="1"/>
</dbReference>
<dbReference type="PANTHER" id="PTHR45670:SF13">
    <property type="entry name" value="E3 UBIQUITIN-PROTEIN LIGASE TRIP12"/>
    <property type="match status" value="1"/>
</dbReference>
<reference evidence="3" key="1">
    <citation type="submission" date="2015-11" db="EMBL/GenBank/DDBJ databases">
        <title>De novo transcriptome assembly of four potential Pierce s Disease insect vectors from Arizona vineyards.</title>
        <authorList>
            <person name="Tassone E.E."/>
        </authorList>
    </citation>
    <scope>NUCLEOTIDE SEQUENCE</scope>
</reference>
<protein>
    <recommendedName>
        <fullName evidence="2">E3 ubiquitin-protein ligase</fullName>
        <ecNumber evidence="2">2.3.2.26</ecNumber>
    </recommendedName>
</protein>
<comment type="catalytic activity">
    <reaction evidence="2">
        <text>S-ubiquitinyl-[E2 ubiquitin-conjugating enzyme]-L-cysteine + [acceptor protein]-L-lysine = [E2 ubiquitin-conjugating enzyme]-L-cysteine + N(6)-ubiquitinyl-[acceptor protein]-L-lysine.</text>
        <dbReference type="EC" id="2.3.2.26"/>
    </reaction>
</comment>
<dbReference type="GO" id="GO:0016607">
    <property type="term" value="C:nuclear speck"/>
    <property type="evidence" value="ECO:0007669"/>
    <property type="project" value="TreeGrafter"/>
</dbReference>
<evidence type="ECO:0000256" key="2">
    <source>
        <dbReference type="RuleBase" id="RU369009"/>
    </source>
</evidence>
<comment type="function">
    <text evidence="2">E3 ubiquitin-protein ligase which accepts ubiquitin from an E2 ubiquitin-conjugating enzyme in the form of a thioester and then directly transfers the ubiquitin to targeted substrates.</text>
</comment>
<gene>
    <name evidence="3" type="ORF">g.7200</name>
</gene>
<proteinExistence type="inferred from homology"/>
<dbReference type="InterPro" id="IPR045322">
    <property type="entry name" value="HECTD1/TRIP12-like"/>
</dbReference>
<dbReference type="GO" id="GO:0006974">
    <property type="term" value="P:DNA damage response"/>
    <property type="evidence" value="ECO:0007669"/>
    <property type="project" value="TreeGrafter"/>
</dbReference>
<dbReference type="GO" id="GO:0000209">
    <property type="term" value="P:protein polyubiquitination"/>
    <property type="evidence" value="ECO:0007669"/>
    <property type="project" value="TreeGrafter"/>
</dbReference>
<comment type="pathway">
    <text evidence="2">Protein modification; protein ubiquitination.</text>
</comment>
<evidence type="ECO:0000256" key="1">
    <source>
        <dbReference type="ARBA" id="ARBA00022679"/>
    </source>
</evidence>
<dbReference type="UniPathway" id="UPA00143"/>
<feature type="non-terminal residue" evidence="3">
    <location>
        <position position="1"/>
    </location>
</feature>
<keyword evidence="1 2" id="KW-0808">Transferase</keyword>